<organism evidence="1 2">
    <name type="scientific">Saguinus oedipus</name>
    <name type="common">Cotton-top tamarin</name>
    <name type="synonym">Oedipomidas oedipus</name>
    <dbReference type="NCBI Taxonomy" id="9490"/>
    <lineage>
        <taxon>Eukaryota</taxon>
        <taxon>Metazoa</taxon>
        <taxon>Chordata</taxon>
        <taxon>Craniata</taxon>
        <taxon>Vertebrata</taxon>
        <taxon>Euteleostomi</taxon>
        <taxon>Mammalia</taxon>
        <taxon>Eutheria</taxon>
        <taxon>Euarchontoglires</taxon>
        <taxon>Primates</taxon>
        <taxon>Haplorrhini</taxon>
        <taxon>Platyrrhini</taxon>
        <taxon>Cebidae</taxon>
        <taxon>Callitrichinae</taxon>
        <taxon>Saguinus</taxon>
    </lineage>
</organism>
<gene>
    <name evidence="1" type="primary">VIPR2_1</name>
    <name evidence="1" type="ORF">P7K49_026163</name>
</gene>
<dbReference type="InterPro" id="IPR002284">
    <property type="entry name" value="GPCR_2_VIP_rcpt_2"/>
</dbReference>
<evidence type="ECO:0000313" key="1">
    <source>
        <dbReference type="EMBL" id="KAK2097129.1"/>
    </source>
</evidence>
<dbReference type="Proteomes" id="UP001266305">
    <property type="component" value="Unassembled WGS sequence"/>
</dbReference>
<sequence length="57" mass="6399">VQCELKRKWQSQCPTPSSSRDYRVCGSSISRHGSEGALQFHRGSRAQSFLQTETSVI</sequence>
<evidence type="ECO:0000313" key="2">
    <source>
        <dbReference type="Proteomes" id="UP001266305"/>
    </source>
</evidence>
<accession>A0ABQ9UJ72</accession>
<reference evidence="1 2" key="1">
    <citation type="submission" date="2023-05" db="EMBL/GenBank/DDBJ databases">
        <title>B98-5 Cell Line De Novo Hybrid Assembly: An Optical Mapping Approach.</title>
        <authorList>
            <person name="Kananen K."/>
            <person name="Auerbach J.A."/>
            <person name="Kautto E."/>
            <person name="Blachly J.S."/>
        </authorList>
    </citation>
    <scope>NUCLEOTIDE SEQUENCE [LARGE SCALE GENOMIC DNA]</scope>
    <source>
        <strain evidence="1">B95-8</strain>
        <tissue evidence="1">Cell line</tissue>
    </source>
</reference>
<comment type="caution">
    <text evidence="1">The sequence shown here is derived from an EMBL/GenBank/DDBJ whole genome shotgun (WGS) entry which is preliminary data.</text>
</comment>
<keyword evidence="2" id="KW-1185">Reference proteome</keyword>
<name>A0ABQ9UJ72_SAGOE</name>
<proteinExistence type="predicted"/>
<feature type="non-terminal residue" evidence="1">
    <location>
        <position position="1"/>
    </location>
</feature>
<dbReference type="EMBL" id="JASSZA010000012">
    <property type="protein sequence ID" value="KAK2097129.1"/>
    <property type="molecule type" value="Genomic_DNA"/>
</dbReference>
<keyword evidence="1" id="KW-0675">Receptor</keyword>
<protein>
    <submittedName>
        <fullName evidence="1">Vasoactive intestinal polypeptide receptor 2</fullName>
    </submittedName>
</protein>
<dbReference type="PRINTS" id="PR01155">
    <property type="entry name" value="VIP2RECEPTOR"/>
</dbReference>